<sequence>MPSAVATTACPHVLPDRRRIDRRSGVEPERPTEGPASLRERETCRVLVQVSTAARQSPCGIWNQPETGFIPDRHNTQQCGGWRTLPATHASANRRRATYHGEAYSSA</sequence>
<name>A0A8J3NBB6_9ACTN</name>
<protein>
    <submittedName>
        <fullName evidence="2">Uncharacterized protein</fullName>
    </submittedName>
</protein>
<dbReference type="AlphaFoldDB" id="A0A8J3NBB6"/>
<dbReference type="EMBL" id="BOMB01000001">
    <property type="protein sequence ID" value="GID09179.1"/>
    <property type="molecule type" value="Genomic_DNA"/>
</dbReference>
<evidence type="ECO:0000313" key="3">
    <source>
        <dbReference type="Proteomes" id="UP000612808"/>
    </source>
</evidence>
<comment type="caution">
    <text evidence="2">The sequence shown here is derived from an EMBL/GenBank/DDBJ whole genome shotgun (WGS) entry which is preliminary data.</text>
</comment>
<accession>A0A8J3NBB6</accession>
<evidence type="ECO:0000313" key="2">
    <source>
        <dbReference type="EMBL" id="GID09179.1"/>
    </source>
</evidence>
<organism evidence="2 3">
    <name type="scientific">Actinocatenispora rupis</name>
    <dbReference type="NCBI Taxonomy" id="519421"/>
    <lineage>
        <taxon>Bacteria</taxon>
        <taxon>Bacillati</taxon>
        <taxon>Actinomycetota</taxon>
        <taxon>Actinomycetes</taxon>
        <taxon>Micromonosporales</taxon>
        <taxon>Micromonosporaceae</taxon>
        <taxon>Actinocatenispora</taxon>
    </lineage>
</organism>
<feature type="compositionally biased region" description="Basic and acidic residues" evidence="1">
    <location>
        <begin position="14"/>
        <end position="40"/>
    </location>
</feature>
<keyword evidence="3" id="KW-1185">Reference proteome</keyword>
<evidence type="ECO:0000256" key="1">
    <source>
        <dbReference type="SAM" id="MobiDB-lite"/>
    </source>
</evidence>
<reference evidence="2" key="1">
    <citation type="submission" date="2021-01" db="EMBL/GenBank/DDBJ databases">
        <title>Whole genome shotgun sequence of Actinocatenispora rupis NBRC 107355.</title>
        <authorList>
            <person name="Komaki H."/>
            <person name="Tamura T."/>
        </authorList>
    </citation>
    <scope>NUCLEOTIDE SEQUENCE</scope>
    <source>
        <strain evidence="2">NBRC 107355</strain>
    </source>
</reference>
<proteinExistence type="predicted"/>
<dbReference type="Proteomes" id="UP000612808">
    <property type="component" value="Unassembled WGS sequence"/>
</dbReference>
<gene>
    <name evidence="2" type="ORF">Aru02nite_00680</name>
</gene>
<feature type="region of interest" description="Disordered" evidence="1">
    <location>
        <begin position="1"/>
        <end position="40"/>
    </location>
</feature>